<dbReference type="InterPro" id="IPR005017">
    <property type="entry name" value="OMPP1/FadL/TodX"/>
</dbReference>
<dbReference type="AlphaFoldDB" id="A0A7Y2EDT0"/>
<dbReference type="Proteomes" id="UP000547674">
    <property type="component" value="Unassembled WGS sequence"/>
</dbReference>
<evidence type="ECO:0000256" key="3">
    <source>
        <dbReference type="ARBA" id="ARBA00022452"/>
    </source>
</evidence>
<evidence type="ECO:0000256" key="1">
    <source>
        <dbReference type="ARBA" id="ARBA00004571"/>
    </source>
</evidence>
<dbReference type="Pfam" id="PF03349">
    <property type="entry name" value="Toluene_X"/>
    <property type="match status" value="1"/>
</dbReference>
<organism evidence="9 10">
    <name type="scientific">Eiseniibacteriota bacterium</name>
    <dbReference type="NCBI Taxonomy" id="2212470"/>
    <lineage>
        <taxon>Bacteria</taxon>
        <taxon>Candidatus Eiseniibacteriota</taxon>
    </lineage>
</organism>
<keyword evidence="4" id="KW-0812">Transmembrane</keyword>
<evidence type="ECO:0000256" key="5">
    <source>
        <dbReference type="ARBA" id="ARBA00022729"/>
    </source>
</evidence>
<evidence type="ECO:0000256" key="8">
    <source>
        <dbReference type="SAM" id="SignalP"/>
    </source>
</evidence>
<evidence type="ECO:0000256" key="7">
    <source>
        <dbReference type="ARBA" id="ARBA00023237"/>
    </source>
</evidence>
<feature type="signal peptide" evidence="8">
    <location>
        <begin position="1"/>
        <end position="23"/>
    </location>
</feature>
<dbReference type="PANTHER" id="PTHR35093:SF8">
    <property type="entry name" value="OUTER MEMBRANE PROTEIN NMB0088-RELATED"/>
    <property type="match status" value="1"/>
</dbReference>
<comment type="subcellular location">
    <subcellularLocation>
        <location evidence="1">Cell outer membrane</location>
        <topology evidence="1">Multi-pass membrane protein</topology>
    </subcellularLocation>
</comment>
<dbReference type="PANTHER" id="PTHR35093">
    <property type="entry name" value="OUTER MEMBRANE PROTEIN NMB0088-RELATED"/>
    <property type="match status" value="1"/>
</dbReference>
<gene>
    <name evidence="9" type="ORF">HKN21_14595</name>
</gene>
<evidence type="ECO:0000313" key="9">
    <source>
        <dbReference type="EMBL" id="NNF07989.1"/>
    </source>
</evidence>
<proteinExistence type="inferred from homology"/>
<keyword evidence="3" id="KW-1134">Transmembrane beta strand</keyword>
<evidence type="ECO:0000256" key="2">
    <source>
        <dbReference type="ARBA" id="ARBA00008163"/>
    </source>
</evidence>
<dbReference type="EMBL" id="JABDJR010000587">
    <property type="protein sequence ID" value="NNF07989.1"/>
    <property type="molecule type" value="Genomic_DNA"/>
</dbReference>
<comment type="caution">
    <text evidence="9">The sequence shown here is derived from an EMBL/GenBank/DDBJ whole genome shotgun (WGS) entry which is preliminary data.</text>
</comment>
<dbReference type="Gene3D" id="2.40.160.60">
    <property type="entry name" value="Outer membrane protein transport protein (OMPP1/FadL/TodX)"/>
    <property type="match status" value="1"/>
</dbReference>
<dbReference type="GO" id="GO:0009279">
    <property type="term" value="C:cell outer membrane"/>
    <property type="evidence" value="ECO:0007669"/>
    <property type="project" value="UniProtKB-SubCell"/>
</dbReference>
<dbReference type="GO" id="GO:0015483">
    <property type="term" value="F:long-chain fatty acid transporting porin activity"/>
    <property type="evidence" value="ECO:0007669"/>
    <property type="project" value="TreeGrafter"/>
</dbReference>
<evidence type="ECO:0000256" key="4">
    <source>
        <dbReference type="ARBA" id="ARBA00022692"/>
    </source>
</evidence>
<keyword evidence="5 8" id="KW-0732">Signal</keyword>
<dbReference type="SUPFAM" id="SSF56935">
    <property type="entry name" value="Porins"/>
    <property type="match status" value="1"/>
</dbReference>
<feature type="chain" id="PRO_5031375439" evidence="8">
    <location>
        <begin position="24"/>
        <end position="497"/>
    </location>
</feature>
<keyword evidence="6" id="KW-0472">Membrane</keyword>
<name>A0A7Y2EDT0_UNCEI</name>
<accession>A0A7Y2EDT0</accession>
<reference evidence="9 10" key="1">
    <citation type="submission" date="2020-03" db="EMBL/GenBank/DDBJ databases">
        <title>Metabolic flexibility allows generalist bacteria to become dominant in a frequently disturbed ecosystem.</title>
        <authorList>
            <person name="Chen Y.-J."/>
            <person name="Leung P.M."/>
            <person name="Bay S.K."/>
            <person name="Hugenholtz P."/>
            <person name="Kessler A.J."/>
            <person name="Shelley G."/>
            <person name="Waite D.W."/>
            <person name="Cook P.L."/>
            <person name="Greening C."/>
        </authorList>
    </citation>
    <scope>NUCLEOTIDE SEQUENCE [LARGE SCALE GENOMIC DNA]</scope>
    <source>
        <strain evidence="9">SS_bin_28</strain>
    </source>
</reference>
<keyword evidence="7" id="KW-0998">Cell outer membrane</keyword>
<evidence type="ECO:0000256" key="6">
    <source>
        <dbReference type="ARBA" id="ARBA00023136"/>
    </source>
</evidence>
<protein>
    <submittedName>
        <fullName evidence="9">Aromatic hydrocarbon degradation protein</fullName>
    </submittedName>
</protein>
<sequence>MKALLFKVVTIGIVLTLFTPLNAAATNGMNMEGYGPISCGMGGASMAFDNGSAAMMNNPATLALMPPGSARLDLALGMLGPNVNSSVRTPGGLFSANSDADAFFMPALGFVKNNGKLTFGVAAFAQGGMGTEFGADSWMSDPSMGANSALTAGLVNRTEVSMGRVLLPLTYRIDDQLSIGGSFDVLWAGMDLQMAMSEAQFQDLVTTQSIGAASGSLVQGFGALYEPFGGAGVSTLHHAYFDFSNDNAFTGEARGYGVAGKLGMVYQFNNDLSVGATYHTRSAMSDMETENAILSMGVKMDTGIASGGSPSGVYQDMNIPVSGSITVENFEWPETYGIGLAYRPTSSLLFAADVKRINWAAVMEDFTMTFEADAVAENGAFSDLALNTTLYQNWKNQTVVSLGGEFAPTLRLRLRAGVNLSENPVPSQFLNSLFPAIVSNHLAFGAGYRIADRSVVNFSFFRAFEVTETNAGNGSTIPAVSSSHDQLNYSLMVTQEF</sequence>
<evidence type="ECO:0000313" key="10">
    <source>
        <dbReference type="Proteomes" id="UP000547674"/>
    </source>
</evidence>
<comment type="similarity">
    <text evidence="2">Belongs to the OmpP1/FadL family.</text>
</comment>